<feature type="compositionally biased region" description="Basic and acidic residues" evidence="1">
    <location>
        <begin position="256"/>
        <end position="265"/>
    </location>
</feature>
<evidence type="ECO:0000313" key="2">
    <source>
        <dbReference type="EMBL" id="TQV70205.1"/>
    </source>
</evidence>
<sequence>MRDTAASVNDSAHTADTTYIDLLLSLPELKSPFVARQLPISRWQLGKRLGQLSPAHRRVLDSVCNAMQRSVPRPPFEHLPTAVDRDLPGSGLQLQTWCEQWGLADLYTCLQNQLDRRCLLAALRRRQAGAAAPTVGAGAGLSACVRQVVQQWSQPHFQLQHRFPWLPAVRELLESGDTAGLERLLVQHTWDDYSHCWERCCRVGYEHNLAAVIVYVLRWQLVDDWLAQSAERSAQVFEDTVTALTGAIAPAVTKDAGGDQNRDANQETLFHQDTVSHPETVSNQDLRRGGTP</sequence>
<comment type="caution">
    <text evidence="2">The sequence shown here is derived from an EMBL/GenBank/DDBJ whole genome shotgun (WGS) entry which is preliminary data.</text>
</comment>
<dbReference type="AlphaFoldDB" id="A0A545SZ05"/>
<keyword evidence="3" id="KW-1185">Reference proteome</keyword>
<organism evidence="2 3">
    <name type="scientific">Exilibacterium tricleocarpae</name>
    <dbReference type="NCBI Taxonomy" id="2591008"/>
    <lineage>
        <taxon>Bacteria</taxon>
        <taxon>Pseudomonadati</taxon>
        <taxon>Pseudomonadota</taxon>
        <taxon>Gammaproteobacteria</taxon>
        <taxon>Cellvibrionales</taxon>
        <taxon>Cellvibrionaceae</taxon>
        <taxon>Exilibacterium</taxon>
    </lineage>
</organism>
<gene>
    <name evidence="2" type="ORF">FKG94_22075</name>
</gene>
<dbReference type="OrthoDB" id="556081at2"/>
<feature type="region of interest" description="Disordered" evidence="1">
    <location>
        <begin position="253"/>
        <end position="292"/>
    </location>
</feature>
<dbReference type="Proteomes" id="UP000319732">
    <property type="component" value="Unassembled WGS sequence"/>
</dbReference>
<reference evidence="2 3" key="1">
    <citation type="submission" date="2019-06" db="EMBL/GenBank/DDBJ databases">
        <title>Whole genome sequence for Cellvibrionaceae sp. R142.</title>
        <authorList>
            <person name="Wang G."/>
        </authorList>
    </citation>
    <scope>NUCLEOTIDE SEQUENCE [LARGE SCALE GENOMIC DNA]</scope>
    <source>
        <strain evidence="2 3">R142</strain>
    </source>
</reference>
<name>A0A545SZ05_9GAMM</name>
<dbReference type="RefSeq" id="WP_142929109.1">
    <property type="nucleotide sequence ID" value="NZ_ML660103.1"/>
</dbReference>
<accession>A0A545SZ05</accession>
<evidence type="ECO:0000256" key="1">
    <source>
        <dbReference type="SAM" id="MobiDB-lite"/>
    </source>
</evidence>
<evidence type="ECO:0008006" key="4">
    <source>
        <dbReference type="Google" id="ProtNLM"/>
    </source>
</evidence>
<feature type="compositionally biased region" description="Polar residues" evidence="1">
    <location>
        <begin position="266"/>
        <end position="284"/>
    </location>
</feature>
<proteinExistence type="predicted"/>
<dbReference type="EMBL" id="VHSG01000025">
    <property type="protein sequence ID" value="TQV70205.1"/>
    <property type="molecule type" value="Genomic_DNA"/>
</dbReference>
<evidence type="ECO:0000313" key="3">
    <source>
        <dbReference type="Proteomes" id="UP000319732"/>
    </source>
</evidence>
<protein>
    <recommendedName>
        <fullName evidence="4">DUF2764 family protein</fullName>
    </recommendedName>
</protein>